<dbReference type="SUPFAM" id="SSF55797">
    <property type="entry name" value="PR-1-like"/>
    <property type="match status" value="1"/>
</dbReference>
<keyword evidence="1" id="KW-0812">Transmembrane</keyword>
<dbReference type="EMBL" id="MHJU01000028">
    <property type="protein sequence ID" value="OGY72597.1"/>
    <property type="molecule type" value="Genomic_DNA"/>
</dbReference>
<dbReference type="Pfam" id="PF00188">
    <property type="entry name" value="CAP"/>
    <property type="match status" value="1"/>
</dbReference>
<accession>A0A1G2A949</accession>
<organism evidence="3 4">
    <name type="scientific">Candidatus Jacksonbacteria bacterium RIFCSPLOWO2_02_FULL_44_20</name>
    <dbReference type="NCBI Taxonomy" id="1798460"/>
    <lineage>
        <taxon>Bacteria</taxon>
        <taxon>Candidatus Jacksoniibacteriota</taxon>
    </lineage>
</organism>
<dbReference type="PANTHER" id="PTHR31157">
    <property type="entry name" value="SCP DOMAIN-CONTAINING PROTEIN"/>
    <property type="match status" value="1"/>
</dbReference>
<name>A0A1G2A949_9BACT</name>
<comment type="caution">
    <text evidence="3">The sequence shown here is derived from an EMBL/GenBank/DDBJ whole genome shotgun (WGS) entry which is preliminary data.</text>
</comment>
<feature type="transmembrane region" description="Helical" evidence="1">
    <location>
        <begin position="24"/>
        <end position="46"/>
    </location>
</feature>
<keyword evidence="1" id="KW-1133">Transmembrane helix</keyword>
<dbReference type="PANTHER" id="PTHR31157:SF1">
    <property type="entry name" value="SCP DOMAIN-CONTAINING PROTEIN"/>
    <property type="match status" value="1"/>
</dbReference>
<proteinExistence type="predicted"/>
<reference evidence="3 4" key="1">
    <citation type="journal article" date="2016" name="Nat. Commun.">
        <title>Thousands of microbial genomes shed light on interconnected biogeochemical processes in an aquifer system.</title>
        <authorList>
            <person name="Anantharaman K."/>
            <person name="Brown C.T."/>
            <person name="Hug L.A."/>
            <person name="Sharon I."/>
            <person name="Castelle C.J."/>
            <person name="Probst A.J."/>
            <person name="Thomas B.C."/>
            <person name="Singh A."/>
            <person name="Wilkins M.J."/>
            <person name="Karaoz U."/>
            <person name="Brodie E.L."/>
            <person name="Williams K.H."/>
            <person name="Hubbard S.S."/>
            <person name="Banfield J.F."/>
        </authorList>
    </citation>
    <scope>NUCLEOTIDE SEQUENCE [LARGE SCALE GENOMIC DNA]</scope>
</reference>
<sequence length="186" mass="20746">MKNQNKIICFLSTHFYRHFPNSIAIARIFAIILIFKAFTVGALFFVRGNNVSAESTITARALIEQTNSERAAQGLEPLKTNSKLAKAASRKASDIIQKNYFAHTTPSGKPFYSWIQESDYTYKSAGENLAISFTTTEDAIAAWMMSPKHRENMLDKNYEEIGIAVIGGNFQGKNTIVIVQLFGEPP</sequence>
<dbReference type="Proteomes" id="UP000178315">
    <property type="component" value="Unassembled WGS sequence"/>
</dbReference>
<evidence type="ECO:0000313" key="3">
    <source>
        <dbReference type="EMBL" id="OGY72597.1"/>
    </source>
</evidence>
<dbReference type="InterPro" id="IPR035940">
    <property type="entry name" value="CAP_sf"/>
</dbReference>
<dbReference type="InterPro" id="IPR014044">
    <property type="entry name" value="CAP_dom"/>
</dbReference>
<dbReference type="AlphaFoldDB" id="A0A1G2A949"/>
<evidence type="ECO:0000313" key="4">
    <source>
        <dbReference type="Proteomes" id="UP000178315"/>
    </source>
</evidence>
<dbReference type="CDD" id="cd05379">
    <property type="entry name" value="CAP_bacterial"/>
    <property type="match status" value="1"/>
</dbReference>
<evidence type="ECO:0000259" key="2">
    <source>
        <dbReference type="Pfam" id="PF00188"/>
    </source>
</evidence>
<evidence type="ECO:0000256" key="1">
    <source>
        <dbReference type="SAM" id="Phobius"/>
    </source>
</evidence>
<feature type="domain" description="SCP" evidence="2">
    <location>
        <begin position="64"/>
        <end position="180"/>
    </location>
</feature>
<keyword evidence="1" id="KW-0472">Membrane</keyword>
<gene>
    <name evidence="3" type="ORF">A3H61_01150</name>
</gene>
<protein>
    <recommendedName>
        <fullName evidence="2">SCP domain-containing protein</fullName>
    </recommendedName>
</protein>
<dbReference type="Gene3D" id="3.40.33.10">
    <property type="entry name" value="CAP"/>
    <property type="match status" value="1"/>
</dbReference>